<feature type="region of interest" description="Disordered" evidence="1">
    <location>
        <begin position="139"/>
        <end position="225"/>
    </location>
</feature>
<feature type="compositionally biased region" description="Low complexity" evidence="1">
    <location>
        <begin position="303"/>
        <end position="320"/>
    </location>
</feature>
<feature type="compositionally biased region" description="Low complexity" evidence="1">
    <location>
        <begin position="206"/>
        <end position="224"/>
    </location>
</feature>
<keyword evidence="3" id="KW-1185">Reference proteome</keyword>
<dbReference type="AlphaFoldDB" id="A0A2H3JA68"/>
<dbReference type="EMBL" id="KB467943">
    <property type="protein sequence ID" value="PCH38811.1"/>
    <property type="molecule type" value="Genomic_DNA"/>
</dbReference>
<organism evidence="2 3">
    <name type="scientific">Wolfiporia cocos (strain MD-104)</name>
    <name type="common">Brown rot fungus</name>
    <dbReference type="NCBI Taxonomy" id="742152"/>
    <lineage>
        <taxon>Eukaryota</taxon>
        <taxon>Fungi</taxon>
        <taxon>Dikarya</taxon>
        <taxon>Basidiomycota</taxon>
        <taxon>Agaricomycotina</taxon>
        <taxon>Agaricomycetes</taxon>
        <taxon>Polyporales</taxon>
        <taxon>Phaeolaceae</taxon>
        <taxon>Wolfiporia</taxon>
    </lineage>
</organism>
<dbReference type="OrthoDB" id="2563900at2759"/>
<accession>A0A2H3JA68</accession>
<proteinExistence type="predicted"/>
<dbReference type="OMA" id="HTEHPLH"/>
<dbReference type="STRING" id="742152.A0A2H3JA68"/>
<feature type="compositionally biased region" description="Polar residues" evidence="1">
    <location>
        <begin position="351"/>
        <end position="390"/>
    </location>
</feature>
<protein>
    <submittedName>
        <fullName evidence="2">Uncharacterized protein</fullName>
    </submittedName>
</protein>
<feature type="region of interest" description="Disordered" evidence="1">
    <location>
        <begin position="101"/>
        <end position="126"/>
    </location>
</feature>
<evidence type="ECO:0000313" key="3">
    <source>
        <dbReference type="Proteomes" id="UP000218811"/>
    </source>
</evidence>
<feature type="region of interest" description="Disordered" evidence="1">
    <location>
        <begin position="297"/>
        <end position="421"/>
    </location>
</feature>
<name>A0A2H3JA68_WOLCO</name>
<dbReference type="Proteomes" id="UP000218811">
    <property type="component" value="Unassembled WGS sequence"/>
</dbReference>
<gene>
    <name evidence="2" type="ORF">WOLCODRAFT_146737</name>
</gene>
<feature type="compositionally biased region" description="Low complexity" evidence="1">
    <location>
        <begin position="142"/>
        <end position="161"/>
    </location>
</feature>
<evidence type="ECO:0000256" key="1">
    <source>
        <dbReference type="SAM" id="MobiDB-lite"/>
    </source>
</evidence>
<reference evidence="2 3" key="1">
    <citation type="journal article" date="2012" name="Science">
        <title>The Paleozoic origin of enzymatic lignin decomposition reconstructed from 31 fungal genomes.</title>
        <authorList>
            <person name="Floudas D."/>
            <person name="Binder M."/>
            <person name="Riley R."/>
            <person name="Barry K."/>
            <person name="Blanchette R.A."/>
            <person name="Henrissat B."/>
            <person name="Martinez A.T."/>
            <person name="Otillar R."/>
            <person name="Spatafora J.W."/>
            <person name="Yadav J.S."/>
            <person name="Aerts A."/>
            <person name="Benoit I."/>
            <person name="Boyd A."/>
            <person name="Carlson A."/>
            <person name="Copeland A."/>
            <person name="Coutinho P.M."/>
            <person name="de Vries R.P."/>
            <person name="Ferreira P."/>
            <person name="Findley K."/>
            <person name="Foster B."/>
            <person name="Gaskell J."/>
            <person name="Glotzer D."/>
            <person name="Gorecki P."/>
            <person name="Heitman J."/>
            <person name="Hesse C."/>
            <person name="Hori C."/>
            <person name="Igarashi K."/>
            <person name="Jurgens J.A."/>
            <person name="Kallen N."/>
            <person name="Kersten P."/>
            <person name="Kohler A."/>
            <person name="Kuees U."/>
            <person name="Kumar T.K.A."/>
            <person name="Kuo A."/>
            <person name="LaButti K."/>
            <person name="Larrondo L.F."/>
            <person name="Lindquist E."/>
            <person name="Ling A."/>
            <person name="Lombard V."/>
            <person name="Lucas S."/>
            <person name="Lundell T."/>
            <person name="Martin R."/>
            <person name="McLaughlin D.J."/>
            <person name="Morgenstern I."/>
            <person name="Morin E."/>
            <person name="Murat C."/>
            <person name="Nagy L.G."/>
            <person name="Nolan M."/>
            <person name="Ohm R.A."/>
            <person name="Patyshakuliyeva A."/>
            <person name="Rokas A."/>
            <person name="Ruiz-Duenas F.J."/>
            <person name="Sabat G."/>
            <person name="Salamov A."/>
            <person name="Samejima M."/>
            <person name="Schmutz J."/>
            <person name="Slot J.C."/>
            <person name="St John F."/>
            <person name="Stenlid J."/>
            <person name="Sun H."/>
            <person name="Sun S."/>
            <person name="Syed K."/>
            <person name="Tsang A."/>
            <person name="Wiebenga A."/>
            <person name="Young D."/>
            <person name="Pisabarro A."/>
            <person name="Eastwood D.C."/>
            <person name="Martin F."/>
            <person name="Cullen D."/>
            <person name="Grigoriev I.V."/>
            <person name="Hibbett D.S."/>
        </authorList>
    </citation>
    <scope>NUCLEOTIDE SEQUENCE [LARGE SCALE GENOMIC DNA]</scope>
    <source>
        <strain evidence="2 3">MD-104</strain>
    </source>
</reference>
<sequence length="531" mass="54985">MPGTHVRQSLDKEYVFPVCGVYHEARDRLICVATDNLLLLLRLEVLRDADAPGLSPDIAASPAQRRDALRVGSDHSNDEGALAGCLAAAVATTAHPNEIARQASAPGPGAQPGMHPARGDDLGARGWPKRRLALRVVSSTLTSPTASMSTTEPTSPPATTMNAHSPSPPVELRHITSNTNLATGPSRERRLSNRNSQHLRTHRLGSRSPSSIPSSPTSVHSSSSAIFERDIEPVTPASTSHSIAVDPHRIPRGKISEQLEFSVPSVLDSAAAVLTSDAQDDDYETISIVAPAVPDAGYRSGFTSPISRMSSRSPSPTGMSANRRSLLFSGSPLQSAGPAQGSPPSRPAAVHSSTAPLQPASTTPTSAYFSVTSTAEPSETGSDASSPTTATHHESTPHPAAPPQATITIATGLPPSPSPKTGAKRLSFLSYMDLLSSTPASTLPLASLTSSATALEPPPHLPSVIGLPQAQYAASSSAGSIHGSPASVLERDAVLDDVGGEWEREGLGRGLEERLEALNAVSAASPVAGRA</sequence>
<evidence type="ECO:0000313" key="2">
    <source>
        <dbReference type="EMBL" id="PCH38811.1"/>
    </source>
</evidence>